<accession>A0A0C9R1I1</accession>
<gene>
    <name evidence="2" type="primary">arg2</name>
    <name evidence="4" type="synonym">LOC105263178</name>
    <name evidence="2" type="ORF">g.4675</name>
</gene>
<dbReference type="EMBL" id="GBYB01001810">
    <property type="protein sequence ID" value="JAG71577.1"/>
    <property type="molecule type" value="Transcribed_RNA"/>
</dbReference>
<dbReference type="KEGG" id="fas:105263178"/>
<evidence type="ECO:0000313" key="4">
    <source>
        <dbReference type="RefSeq" id="XP_011297523.1"/>
    </source>
</evidence>
<feature type="signal peptide" evidence="1">
    <location>
        <begin position="1"/>
        <end position="17"/>
    </location>
</feature>
<reference evidence="4" key="2">
    <citation type="submission" date="2025-04" db="UniProtKB">
        <authorList>
            <consortium name="RefSeq"/>
        </authorList>
    </citation>
    <scope>IDENTIFICATION</scope>
    <source>
        <strain evidence="4">USDA-PBARC FA_bdor</strain>
        <tissue evidence="4">Whole organism</tissue>
    </source>
</reference>
<reference evidence="2" key="1">
    <citation type="submission" date="2015-01" db="EMBL/GenBank/DDBJ databases">
        <title>Transcriptome Assembly of Fopius arisanus.</title>
        <authorList>
            <person name="Geib S."/>
        </authorList>
    </citation>
    <scope>NUCLEOTIDE SEQUENCE</scope>
</reference>
<dbReference type="Pfam" id="PF15868">
    <property type="entry name" value="MBF2"/>
    <property type="match status" value="1"/>
</dbReference>
<dbReference type="OrthoDB" id="7617138at2759"/>
<evidence type="ECO:0000256" key="1">
    <source>
        <dbReference type="SAM" id="SignalP"/>
    </source>
</evidence>
<feature type="chain" id="PRO_5044541586" evidence="1">
    <location>
        <begin position="18"/>
        <end position="119"/>
    </location>
</feature>
<dbReference type="RefSeq" id="XP_011297523.1">
    <property type="nucleotide sequence ID" value="XM_011299221.1"/>
</dbReference>
<sequence length="119" mass="12360">MKVFIFIGFALAALTTAQNLHAGKHQQGDVLVATRRLIAGLISRNGIERPTYTIEPVMDIDGIITTVEGVNAPGSNALVNIQAGGPGSNYVVVGAFTGPNGHFDVQLDVFAVPSNSTGV</sequence>
<proteinExistence type="predicted"/>
<evidence type="ECO:0000313" key="3">
    <source>
        <dbReference type="Proteomes" id="UP000694866"/>
    </source>
</evidence>
<dbReference type="AlphaFoldDB" id="A0A0C9R1I1"/>
<keyword evidence="3" id="KW-1185">Reference proteome</keyword>
<organism evidence="2">
    <name type="scientific">Fopius arisanus</name>
    <dbReference type="NCBI Taxonomy" id="64838"/>
    <lineage>
        <taxon>Eukaryota</taxon>
        <taxon>Metazoa</taxon>
        <taxon>Ecdysozoa</taxon>
        <taxon>Arthropoda</taxon>
        <taxon>Hexapoda</taxon>
        <taxon>Insecta</taxon>
        <taxon>Pterygota</taxon>
        <taxon>Neoptera</taxon>
        <taxon>Endopterygota</taxon>
        <taxon>Hymenoptera</taxon>
        <taxon>Apocrita</taxon>
        <taxon>Ichneumonoidea</taxon>
        <taxon>Braconidae</taxon>
        <taxon>Opiinae</taxon>
        <taxon>Fopius</taxon>
    </lineage>
</organism>
<protein>
    <submittedName>
        <fullName evidence="2">Arg2 protein</fullName>
    </submittedName>
</protein>
<keyword evidence="1" id="KW-0732">Signal</keyword>
<name>A0A0C9R1I1_9HYME</name>
<evidence type="ECO:0000313" key="2">
    <source>
        <dbReference type="EMBL" id="JAG71577.1"/>
    </source>
</evidence>
<dbReference type="InterPro" id="IPR031734">
    <property type="entry name" value="MBF2"/>
</dbReference>
<dbReference type="GeneID" id="105263178"/>
<dbReference type="Proteomes" id="UP000694866">
    <property type="component" value="Unplaced"/>
</dbReference>
<accession>A0A9R1SUR8</accession>